<dbReference type="Proteomes" id="UP000823850">
    <property type="component" value="Unassembled WGS sequence"/>
</dbReference>
<accession>A0A9D2R9U2</accession>
<gene>
    <name evidence="2" type="ORF">H9913_00510</name>
</gene>
<proteinExistence type="predicted"/>
<name>A0A9D2R9U2_9FIRM</name>
<reference evidence="2" key="1">
    <citation type="journal article" date="2021" name="PeerJ">
        <title>Extensive microbial diversity within the chicken gut microbiome revealed by metagenomics and culture.</title>
        <authorList>
            <person name="Gilroy R."/>
            <person name="Ravi A."/>
            <person name="Getino M."/>
            <person name="Pursley I."/>
            <person name="Horton D.L."/>
            <person name="Alikhan N.F."/>
            <person name="Baker D."/>
            <person name="Gharbi K."/>
            <person name="Hall N."/>
            <person name="Watson M."/>
            <person name="Adriaenssens E.M."/>
            <person name="Foster-Nyarko E."/>
            <person name="Jarju S."/>
            <person name="Secka A."/>
            <person name="Antonio M."/>
            <person name="Oren A."/>
            <person name="Chaudhuri R.R."/>
            <person name="La Ragione R."/>
            <person name="Hildebrand F."/>
            <person name="Pallen M.J."/>
        </authorList>
    </citation>
    <scope>NUCLEOTIDE SEQUENCE</scope>
    <source>
        <strain evidence="2">ChiW19-6364</strain>
    </source>
</reference>
<dbReference type="AlphaFoldDB" id="A0A9D2R9U2"/>
<dbReference type="InterPro" id="IPR024264">
    <property type="entry name" value="DUF3786"/>
</dbReference>
<dbReference type="EMBL" id="DWUX01000006">
    <property type="protein sequence ID" value="HJD38481.1"/>
    <property type="molecule type" value="Genomic_DNA"/>
</dbReference>
<evidence type="ECO:0000313" key="3">
    <source>
        <dbReference type="Proteomes" id="UP000823850"/>
    </source>
</evidence>
<organism evidence="2 3">
    <name type="scientific">Candidatus Blautia stercoripullorum</name>
    <dbReference type="NCBI Taxonomy" id="2838502"/>
    <lineage>
        <taxon>Bacteria</taxon>
        <taxon>Bacillati</taxon>
        <taxon>Bacillota</taxon>
        <taxon>Clostridia</taxon>
        <taxon>Lachnospirales</taxon>
        <taxon>Lachnospiraceae</taxon>
        <taxon>Blautia</taxon>
    </lineage>
</organism>
<protein>
    <submittedName>
        <fullName evidence="2">DUF3786 domain-containing protein</fullName>
    </submittedName>
</protein>
<reference evidence="2" key="2">
    <citation type="submission" date="2021-04" db="EMBL/GenBank/DDBJ databases">
        <authorList>
            <person name="Gilroy R."/>
        </authorList>
    </citation>
    <scope>NUCLEOTIDE SEQUENCE</scope>
    <source>
        <strain evidence="2">ChiW19-6364</strain>
    </source>
</reference>
<sequence>MMDIMSQNRAFEEMLKPALARLQGKDARVLAENTGIEYDKNQQIFFLESLGEKIQILYPQYEITPKLNDWHHLLILHYIDMADGTPLSGQLMTFGELPGGMVRGGGFDRQSERTLSLQFGNCSPDLVQKACEALGAEIFASNADLSAVFHLFPFYPITLKLWFADEEIPGSGKLLLDRSASHFLSVEDAVTAGSLVLEGLLKKYKELC</sequence>
<feature type="domain" description="DUF3786" evidence="1">
    <location>
        <begin position="28"/>
        <end position="196"/>
    </location>
</feature>
<evidence type="ECO:0000259" key="1">
    <source>
        <dbReference type="Pfam" id="PF12654"/>
    </source>
</evidence>
<comment type="caution">
    <text evidence="2">The sequence shown here is derived from an EMBL/GenBank/DDBJ whole genome shotgun (WGS) entry which is preliminary data.</text>
</comment>
<dbReference type="Pfam" id="PF12654">
    <property type="entry name" value="DUF3786"/>
    <property type="match status" value="1"/>
</dbReference>
<evidence type="ECO:0000313" key="2">
    <source>
        <dbReference type="EMBL" id="HJD38481.1"/>
    </source>
</evidence>